<proteinExistence type="predicted"/>
<feature type="compositionally biased region" description="Basic residues" evidence="5">
    <location>
        <begin position="153"/>
        <end position="168"/>
    </location>
</feature>
<dbReference type="InterPro" id="IPR045234">
    <property type="entry name" value="Unkempt-like"/>
</dbReference>
<feature type="compositionally biased region" description="Low complexity" evidence="5">
    <location>
        <begin position="185"/>
        <end position="199"/>
    </location>
</feature>
<evidence type="ECO:0000313" key="7">
    <source>
        <dbReference type="EMBL" id="CAJ1376188.1"/>
    </source>
</evidence>
<keyword evidence="2 4" id="KW-0863">Zinc-finger</keyword>
<dbReference type="InterPro" id="IPR036855">
    <property type="entry name" value="Znf_CCCH_sf"/>
</dbReference>
<evidence type="ECO:0000259" key="6">
    <source>
        <dbReference type="PROSITE" id="PS50103"/>
    </source>
</evidence>
<evidence type="ECO:0000313" key="8">
    <source>
        <dbReference type="Proteomes" id="UP001178507"/>
    </source>
</evidence>
<feature type="zinc finger region" description="C3H1-type" evidence="4">
    <location>
        <begin position="63"/>
        <end position="90"/>
    </location>
</feature>
<dbReference type="AlphaFoldDB" id="A0AA36HXY9"/>
<reference evidence="7" key="1">
    <citation type="submission" date="2023-08" db="EMBL/GenBank/DDBJ databases">
        <authorList>
            <person name="Chen Y."/>
            <person name="Shah S."/>
            <person name="Dougan E. K."/>
            <person name="Thang M."/>
            <person name="Chan C."/>
        </authorList>
    </citation>
    <scope>NUCLEOTIDE SEQUENCE</scope>
</reference>
<evidence type="ECO:0000256" key="1">
    <source>
        <dbReference type="ARBA" id="ARBA00022723"/>
    </source>
</evidence>
<feature type="region of interest" description="Disordered" evidence="5">
    <location>
        <begin position="140"/>
        <end position="216"/>
    </location>
</feature>
<protein>
    <recommendedName>
        <fullName evidence="6">C3H1-type domain-containing protein</fullName>
    </recommendedName>
</protein>
<dbReference type="Gene3D" id="4.10.1000.10">
    <property type="entry name" value="Zinc finger, CCCH-type"/>
    <property type="match status" value="2"/>
</dbReference>
<comment type="caution">
    <text evidence="7">The sequence shown here is derived from an EMBL/GenBank/DDBJ whole genome shotgun (WGS) entry which is preliminary data.</text>
</comment>
<sequence length="266" mass="29483">MPPLGRLGGQVSPGGSNAVVPEPRSDIFSKTKMCKFKLIGVCIKGSSCMFAHTQDELKPTPDLFRTKICKTLINTGACQNPQCRYAHNKEELRTSMNRAKPTRGKQPNVEELAMEMQERPSHGLDSQVFPVPVAMPVGRVSTGWQGADDLSKPRAKASSTRRGRRGRGSKSERLTANGQERCALPDQPESSDSQPSTSTDRQETEKTESFDDTDDEWLYEPIDAQYPTYMIKNTFLEFGPDASPRGLKKVHTAAGRLEKMAEFVEC</sequence>
<evidence type="ECO:0000256" key="5">
    <source>
        <dbReference type="SAM" id="MobiDB-lite"/>
    </source>
</evidence>
<keyword evidence="1 4" id="KW-0479">Metal-binding</keyword>
<evidence type="ECO:0000256" key="2">
    <source>
        <dbReference type="ARBA" id="ARBA00022771"/>
    </source>
</evidence>
<dbReference type="SMART" id="SM00356">
    <property type="entry name" value="ZnF_C3H1"/>
    <property type="match status" value="2"/>
</dbReference>
<accession>A0AA36HXY9</accession>
<feature type="compositionally biased region" description="Basic and acidic residues" evidence="5">
    <location>
        <begin position="200"/>
        <end position="209"/>
    </location>
</feature>
<dbReference type="EMBL" id="CAUJNA010000369">
    <property type="protein sequence ID" value="CAJ1376188.1"/>
    <property type="molecule type" value="Genomic_DNA"/>
</dbReference>
<keyword evidence="3 4" id="KW-0862">Zinc</keyword>
<dbReference type="GO" id="GO:0008270">
    <property type="term" value="F:zinc ion binding"/>
    <property type="evidence" value="ECO:0007669"/>
    <property type="project" value="UniProtKB-KW"/>
</dbReference>
<dbReference type="PANTHER" id="PTHR14493">
    <property type="entry name" value="UNKEMPT FAMILY MEMBER"/>
    <property type="match status" value="1"/>
</dbReference>
<evidence type="ECO:0000256" key="4">
    <source>
        <dbReference type="PROSITE-ProRule" id="PRU00723"/>
    </source>
</evidence>
<dbReference type="Proteomes" id="UP001178507">
    <property type="component" value="Unassembled WGS sequence"/>
</dbReference>
<keyword evidence="8" id="KW-1185">Reference proteome</keyword>
<feature type="zinc finger region" description="C3H1-type" evidence="4">
    <location>
        <begin position="28"/>
        <end position="55"/>
    </location>
</feature>
<gene>
    <name evidence="7" type="ORF">EVOR1521_LOCUS5307</name>
</gene>
<dbReference type="PROSITE" id="PS50103">
    <property type="entry name" value="ZF_C3H1"/>
    <property type="match status" value="2"/>
</dbReference>
<evidence type="ECO:0000256" key="3">
    <source>
        <dbReference type="ARBA" id="ARBA00022833"/>
    </source>
</evidence>
<feature type="domain" description="C3H1-type" evidence="6">
    <location>
        <begin position="28"/>
        <end position="55"/>
    </location>
</feature>
<dbReference type="InterPro" id="IPR000571">
    <property type="entry name" value="Znf_CCCH"/>
</dbReference>
<feature type="domain" description="C3H1-type" evidence="6">
    <location>
        <begin position="63"/>
        <end position="90"/>
    </location>
</feature>
<dbReference type="PANTHER" id="PTHR14493:SF50">
    <property type="entry name" value="RING FINGER PROTEIN UNKEMPT"/>
    <property type="match status" value="1"/>
</dbReference>
<name>A0AA36HXY9_9DINO</name>
<organism evidence="7 8">
    <name type="scientific">Effrenium voratum</name>
    <dbReference type="NCBI Taxonomy" id="2562239"/>
    <lineage>
        <taxon>Eukaryota</taxon>
        <taxon>Sar</taxon>
        <taxon>Alveolata</taxon>
        <taxon>Dinophyceae</taxon>
        <taxon>Suessiales</taxon>
        <taxon>Symbiodiniaceae</taxon>
        <taxon>Effrenium</taxon>
    </lineage>
</organism>
<dbReference type="SUPFAM" id="SSF90229">
    <property type="entry name" value="CCCH zinc finger"/>
    <property type="match status" value="2"/>
</dbReference>